<dbReference type="SUPFAM" id="SSF144232">
    <property type="entry name" value="HIT/MYND zinc finger-like"/>
    <property type="match status" value="1"/>
</dbReference>
<evidence type="ECO:0000259" key="6">
    <source>
        <dbReference type="PROSITE" id="PS50865"/>
    </source>
</evidence>
<dbReference type="InterPro" id="IPR006597">
    <property type="entry name" value="Sel1-like"/>
</dbReference>
<evidence type="ECO:0000256" key="4">
    <source>
        <dbReference type="ARBA" id="ARBA00038101"/>
    </source>
</evidence>
<evidence type="ECO:0000256" key="3">
    <source>
        <dbReference type="ARBA" id="ARBA00022833"/>
    </source>
</evidence>
<dbReference type="SUPFAM" id="SSF81901">
    <property type="entry name" value="HCP-like"/>
    <property type="match status" value="2"/>
</dbReference>
<dbReference type="InterPro" id="IPR002893">
    <property type="entry name" value="Znf_MYND"/>
</dbReference>
<dbReference type="PROSITE" id="PS50865">
    <property type="entry name" value="ZF_MYND_2"/>
    <property type="match status" value="1"/>
</dbReference>
<dbReference type="PANTHER" id="PTHR11102:SF160">
    <property type="entry name" value="ERAD-ASSOCIATED E3 UBIQUITIN-PROTEIN LIGASE COMPONENT HRD3"/>
    <property type="match status" value="1"/>
</dbReference>
<dbReference type="SMART" id="SM00671">
    <property type="entry name" value="SEL1"/>
    <property type="match status" value="5"/>
</dbReference>
<dbReference type="EMBL" id="CALNXI010003090">
    <property type="protein sequence ID" value="CAH3192121.1"/>
    <property type="molecule type" value="Genomic_DNA"/>
</dbReference>
<organism evidence="7 8">
    <name type="scientific">Porites evermanni</name>
    <dbReference type="NCBI Taxonomy" id="104178"/>
    <lineage>
        <taxon>Eukaryota</taxon>
        <taxon>Metazoa</taxon>
        <taxon>Cnidaria</taxon>
        <taxon>Anthozoa</taxon>
        <taxon>Hexacorallia</taxon>
        <taxon>Scleractinia</taxon>
        <taxon>Fungiina</taxon>
        <taxon>Poritidae</taxon>
        <taxon>Porites</taxon>
    </lineage>
</organism>
<evidence type="ECO:0000313" key="8">
    <source>
        <dbReference type="Proteomes" id="UP001159427"/>
    </source>
</evidence>
<dbReference type="Pfam" id="PF01753">
    <property type="entry name" value="zf-MYND"/>
    <property type="match status" value="1"/>
</dbReference>
<dbReference type="Pfam" id="PF08238">
    <property type="entry name" value="Sel1"/>
    <property type="match status" value="5"/>
</dbReference>
<proteinExistence type="inferred from homology"/>
<reference evidence="7 8" key="1">
    <citation type="submission" date="2022-05" db="EMBL/GenBank/DDBJ databases">
        <authorList>
            <consortium name="Genoscope - CEA"/>
            <person name="William W."/>
        </authorList>
    </citation>
    <scope>NUCLEOTIDE SEQUENCE [LARGE SCALE GENOMIC DNA]</scope>
</reference>
<keyword evidence="8" id="KW-1185">Reference proteome</keyword>
<evidence type="ECO:0000313" key="7">
    <source>
        <dbReference type="EMBL" id="CAH3192121.1"/>
    </source>
</evidence>
<evidence type="ECO:0000256" key="2">
    <source>
        <dbReference type="ARBA" id="ARBA00022771"/>
    </source>
</evidence>
<keyword evidence="1" id="KW-0479">Metal-binding</keyword>
<gene>
    <name evidence="7" type="ORF">PEVE_00023286</name>
</gene>
<keyword evidence="2 5" id="KW-0863">Zinc-finger</keyword>
<dbReference type="PROSITE" id="PS01360">
    <property type="entry name" value="ZF_MYND_1"/>
    <property type="match status" value="1"/>
</dbReference>
<accession>A0ABN8SM96</accession>
<protein>
    <recommendedName>
        <fullName evidence="6">MYND-type domain-containing protein</fullName>
    </recommendedName>
</protein>
<dbReference type="Proteomes" id="UP001159427">
    <property type="component" value="Unassembled WGS sequence"/>
</dbReference>
<name>A0ABN8SM96_9CNID</name>
<comment type="similarity">
    <text evidence="4">Belongs to the sel-1 family.</text>
</comment>
<dbReference type="PANTHER" id="PTHR11102">
    <property type="entry name" value="SEL-1-LIKE PROTEIN"/>
    <property type="match status" value="1"/>
</dbReference>
<dbReference type="Gene3D" id="1.25.40.10">
    <property type="entry name" value="Tetratricopeptide repeat domain"/>
    <property type="match status" value="2"/>
</dbReference>
<dbReference type="InterPro" id="IPR050767">
    <property type="entry name" value="Sel1_AlgK"/>
</dbReference>
<keyword evidence="3" id="KW-0862">Zinc</keyword>
<dbReference type="Gene3D" id="6.10.140.2220">
    <property type="match status" value="1"/>
</dbReference>
<comment type="caution">
    <text evidence="7">The sequence shown here is derived from an EMBL/GenBank/DDBJ whole genome shotgun (WGS) entry which is preliminary data.</text>
</comment>
<dbReference type="InterPro" id="IPR011990">
    <property type="entry name" value="TPR-like_helical_dom_sf"/>
</dbReference>
<evidence type="ECO:0000256" key="1">
    <source>
        <dbReference type="ARBA" id="ARBA00022723"/>
    </source>
</evidence>
<sequence length="675" mass="76784">MNFPEDLNFQQYCIETHGSIEILIDKAKNGEIVAQADLGIAYSEGFDDLLPKDDDKAIEWLSAAVESGYELPSYLVKLGELLDRKGTTLYQRKAFELYHRAAKLGNTNSQLNLAEMYRYGVEGVVKEDLTEAFKWFKIAADEDGTINGKGGGPFGLSHLLAGTMRKIGNVIDGRRYTALKLLYKYYRIGECPEGKPQPTKAVYYLTRAAEQGDTEAQLQLGQIYMTGSCEQVKDMSRARRWLRKASASGDDKAKELLRQCKDCADSQHNPPELSMQSAEQSMDILVEKSEQSYGQHPLAIRQPIFFSEEMLSKFDWSPTAMIYLQAFKLVKEGFKILHESNYTDVKGISLIAYGYLTENTILQAFPLERPLLSKIFHLCEKNLTTNAHFFEGVLLSCTWCHFQPNISMESSKIEMKRATCLLNLIHFIRKVEPNSSPCKNPFEFDKNYSSWLHVLYWILASTYVICGALEKAAQASENSLLCCPSYYPSKQLLGYALMRLSYPEEDDSNAEIFPELVPIDADKRQMTKYASWTTSLLRNTASKVLNEYLVEAPSCNKSYPNVYYYLARLAFTDQHTEEFQKYYELGQDAEEKRLPFFDPVRLPLKDSMTPVYQVLPEIGTVANCGYKACTKKVKDIKLKSCGACGVQQYCSKECQKADWKNHKPTCIAFKRLKTL</sequence>
<feature type="domain" description="MYND-type" evidence="6">
    <location>
        <begin position="621"/>
        <end position="666"/>
    </location>
</feature>
<evidence type="ECO:0000256" key="5">
    <source>
        <dbReference type="PROSITE-ProRule" id="PRU00134"/>
    </source>
</evidence>